<dbReference type="Proteomes" id="UP000016927">
    <property type="component" value="Unassembled WGS sequence"/>
</dbReference>
<comment type="function">
    <text evidence="8">DNA-dependent RNA polymerase catalyzes the transcription of DNA into RNA using the four ribonucleoside triphosphates as substrates.</text>
</comment>
<dbReference type="VEuPathDB" id="MicrosporidiaDB:NBO_16g0065"/>
<feature type="domain" description="RNA polymerase Rpb2" evidence="14">
    <location>
        <begin position="512"/>
        <end position="571"/>
    </location>
</feature>
<name>R0MKL5_NOSB1</name>
<dbReference type="CDD" id="cd00653">
    <property type="entry name" value="RNA_pol_B_RPB2"/>
    <property type="match status" value="1"/>
</dbReference>
<dbReference type="InterPro" id="IPR007641">
    <property type="entry name" value="RNA_pol_Rpb2_7"/>
</dbReference>
<dbReference type="InterPro" id="IPR007121">
    <property type="entry name" value="RNA_pol_bsu_CS"/>
</dbReference>
<dbReference type="Gene3D" id="3.90.1100.10">
    <property type="match status" value="2"/>
</dbReference>
<evidence type="ECO:0000256" key="4">
    <source>
        <dbReference type="ARBA" id="ARBA00022695"/>
    </source>
</evidence>
<dbReference type="STRING" id="578461.R0MKL5"/>
<dbReference type="Pfam" id="PF00562">
    <property type="entry name" value="RNA_pol_Rpb2_6"/>
    <property type="match status" value="2"/>
</dbReference>
<keyword evidence="16" id="KW-1185">Reference proteome</keyword>
<dbReference type="PANTHER" id="PTHR20856">
    <property type="entry name" value="DNA-DIRECTED RNA POLYMERASE I SUBUNIT 2"/>
    <property type="match status" value="1"/>
</dbReference>
<dbReference type="GO" id="GO:0000428">
    <property type="term" value="C:DNA-directed RNA polymerase complex"/>
    <property type="evidence" value="ECO:0007669"/>
    <property type="project" value="UniProtKB-KW"/>
</dbReference>
<evidence type="ECO:0000259" key="11">
    <source>
        <dbReference type="Pfam" id="PF04561"/>
    </source>
</evidence>
<evidence type="ECO:0000256" key="7">
    <source>
        <dbReference type="RuleBase" id="RU000434"/>
    </source>
</evidence>
<dbReference type="EMBL" id="KB908924">
    <property type="protein sequence ID" value="EOB14780.1"/>
    <property type="molecule type" value="Genomic_DNA"/>
</dbReference>
<sequence>MKLDDLVKPHIEAYEALFKRNIFRRIVEKTKPLFIDDFRLEIDEFRVEPPSLPFEDSKGKLFPRECRLTNESYKGKIYLKVSLYDGDDLIKSETKEIHGFPIMVKSMYCNLNHMTNLAKYGEDDQEPGGFFIINGLDKLVRFHIMPKRNYPFALIRPQHNKIYSEKLISIRSVGDDELGHMNYLLYSTDGNVYLKLFQRVKEFHIPLVVVLKALVNTTDLELYTLLDNDPFLTTALRKAGELNVFSRKECVEYIGSRFRYLTGGTTFFEAGTNLIDTNILPHLDDNQDKFNFLLVSLKKLYAFIRVEIVPDDPDSPSSHELLTETQLFASIFKDRIEDFKKNFNGVYQKLIKMELEKKRKIDSETEIDYMTKKEKILYTFKTADYKTFARGFHTFLSSGNVTHNHTSDLLQNAGFVILAEKINYYRYISHFRSVNRGTFFQQVRTTTVRKLRPESWGFMCPIHTPDGTPCGLLTHLTTSVELVANPDSLSLDVFYENGVIPAMRSSSCGVPVFFDGRLLGHTESPDLLIEKLREYRRKNNSRFEVVFNNQDKQFGIVSVHNGIGRFTRPVFHKSSKIVDWIGIMEQVFLNINLKNQEKYAVSQDKDKISHTPIQENNTSSPVITPFEYEEIDNQNLFSLVASLTPFSEYNQSPRSMYQCQMAKQSMGIPAHNLSTRTDTKLYTINYTQHPIVKNRNYSVLQDYPLGINCIVAVLSYTAYDMEDAMVINKGSMERGLFCGYVYKTDKIELPRDAIFSYLPNIGHKLKKTDILYTYTDLTGKEYTVNSGNYEGYVVDTVDIFKGEYNVCANIKFRISRNPNIGDKFCSRHGQKGVCSMHWPTIDMPFTEGGIVPDIIINPHAFPSRMTIGMLIESMAGKVGACVGEFQDATAFEERKNGNIPSSDTKVNSIGEDLIKNGFNYYGNEPMYSGVTGNEFMTDIFIGVVFYQRLRHMVNDKFQVRSTGAVISTTRQPVGGRKKLGGVRFGEMERDALIAHGTSYLLNDRLIKCSDHHVFTYCTSCKSILFTMRNKCTCGGKVFTTVELPFVFKYLCAELMAMNIKVELELKHPT</sequence>
<comment type="similarity">
    <text evidence="1 7">Belongs to the RNA polymerase beta chain family.</text>
</comment>
<reference evidence="15 16" key="1">
    <citation type="journal article" date="2013" name="BMC Genomics">
        <title>Comparative genomics of parasitic silkworm microsporidia reveal an association between genome expansion and host adaptation.</title>
        <authorList>
            <person name="Pan G."/>
            <person name="Xu J."/>
            <person name="Li T."/>
            <person name="Xia Q."/>
            <person name="Liu S.L."/>
            <person name="Zhang G."/>
            <person name="Li S."/>
            <person name="Li C."/>
            <person name="Liu H."/>
            <person name="Yang L."/>
            <person name="Liu T."/>
            <person name="Zhang X."/>
            <person name="Wu Z."/>
            <person name="Fan W."/>
            <person name="Dang X."/>
            <person name="Xiang H."/>
            <person name="Tao M."/>
            <person name="Li Y."/>
            <person name="Hu J."/>
            <person name="Li Z."/>
            <person name="Lin L."/>
            <person name="Luo J."/>
            <person name="Geng L."/>
            <person name="Wang L."/>
            <person name="Long M."/>
            <person name="Wan Y."/>
            <person name="He N."/>
            <person name="Zhang Z."/>
            <person name="Lu C."/>
            <person name="Keeling P.J."/>
            <person name="Wang J."/>
            <person name="Xiang Z."/>
            <person name="Zhou Z."/>
        </authorList>
    </citation>
    <scope>NUCLEOTIDE SEQUENCE [LARGE SCALE GENOMIC DNA]</scope>
    <source>
        <strain evidence="16">CQ1 / CVCC 102059</strain>
    </source>
</reference>
<dbReference type="GO" id="GO:0003677">
    <property type="term" value="F:DNA binding"/>
    <property type="evidence" value="ECO:0007669"/>
    <property type="project" value="InterPro"/>
</dbReference>
<evidence type="ECO:0000259" key="13">
    <source>
        <dbReference type="Pfam" id="PF04565"/>
    </source>
</evidence>
<feature type="domain" description="RNA polymerase Rpb2" evidence="10">
    <location>
        <begin position="980"/>
        <end position="1065"/>
    </location>
</feature>
<dbReference type="EC" id="2.7.7.6" evidence="8"/>
<keyword evidence="4 8" id="KW-0548">Nucleotidyltransferase</keyword>
<feature type="domain" description="RNA polymerase Rpb2" evidence="11">
    <location>
        <begin position="151"/>
        <end position="315"/>
    </location>
</feature>
<dbReference type="Pfam" id="PF04565">
    <property type="entry name" value="RNA_pol_Rpb2_3"/>
    <property type="match status" value="1"/>
</dbReference>
<organism evidence="15 16">
    <name type="scientific">Nosema bombycis (strain CQ1 / CVCC 102059)</name>
    <name type="common">Microsporidian parasite</name>
    <name type="synonym">Pebrine of silkworm</name>
    <dbReference type="NCBI Taxonomy" id="578461"/>
    <lineage>
        <taxon>Eukaryota</taxon>
        <taxon>Fungi</taxon>
        <taxon>Fungi incertae sedis</taxon>
        <taxon>Microsporidia</taxon>
        <taxon>Nosematidae</taxon>
        <taxon>Nosema</taxon>
    </lineage>
</organism>
<accession>R0MKL5</accession>
<dbReference type="Pfam" id="PF04561">
    <property type="entry name" value="RNA_pol_Rpb2_2"/>
    <property type="match status" value="1"/>
</dbReference>
<dbReference type="PROSITE" id="PS01166">
    <property type="entry name" value="RNA_POL_BETA"/>
    <property type="match status" value="1"/>
</dbReference>
<evidence type="ECO:0000313" key="16">
    <source>
        <dbReference type="Proteomes" id="UP000016927"/>
    </source>
</evidence>
<dbReference type="InterPro" id="IPR007642">
    <property type="entry name" value="RNA_pol_Rpb2_2"/>
</dbReference>
<dbReference type="Gene3D" id="3.90.1800.10">
    <property type="entry name" value="RNA polymerase alpha subunit dimerisation domain"/>
    <property type="match status" value="1"/>
</dbReference>
<dbReference type="GO" id="GO:0003899">
    <property type="term" value="F:DNA-directed RNA polymerase activity"/>
    <property type="evidence" value="ECO:0007669"/>
    <property type="project" value="UniProtKB-EC"/>
</dbReference>
<feature type="domain" description="DNA-directed RNA polymerase subunit 2 hybrid-binding" evidence="9">
    <location>
        <begin position="640"/>
        <end position="747"/>
    </location>
</feature>
<evidence type="ECO:0000256" key="3">
    <source>
        <dbReference type="ARBA" id="ARBA00022679"/>
    </source>
</evidence>
<proteinExistence type="inferred from homology"/>
<dbReference type="OrthoDB" id="10248617at2759"/>
<evidence type="ECO:0000259" key="12">
    <source>
        <dbReference type="Pfam" id="PF04563"/>
    </source>
</evidence>
<dbReference type="AlphaFoldDB" id="R0MKL5"/>
<keyword evidence="6 8" id="KW-0804">Transcription</keyword>
<dbReference type="GO" id="GO:0032549">
    <property type="term" value="F:ribonucleoside binding"/>
    <property type="evidence" value="ECO:0007669"/>
    <property type="project" value="InterPro"/>
</dbReference>
<dbReference type="Pfam" id="PF04563">
    <property type="entry name" value="RNA_pol_Rpb2_1"/>
    <property type="match status" value="1"/>
</dbReference>
<evidence type="ECO:0000256" key="8">
    <source>
        <dbReference type="RuleBase" id="RU363031"/>
    </source>
</evidence>
<gene>
    <name evidence="15" type="primary">RPA2</name>
    <name evidence="15" type="ORF">NBO_16g0065</name>
</gene>
<evidence type="ECO:0000259" key="14">
    <source>
        <dbReference type="Pfam" id="PF04566"/>
    </source>
</evidence>
<dbReference type="InterPro" id="IPR007644">
    <property type="entry name" value="RNA_pol_bsu_protrusion"/>
</dbReference>
<dbReference type="OMA" id="NSWISHY"/>
<dbReference type="InterPro" id="IPR037033">
    <property type="entry name" value="DNA-dir_RNAP_su2_hyb_sf"/>
</dbReference>
<protein>
    <recommendedName>
        <fullName evidence="8">DNA-directed RNA polymerase subunit beta</fullName>
        <ecNumber evidence="8">2.7.7.6</ecNumber>
    </recommendedName>
</protein>
<dbReference type="Pfam" id="PF04566">
    <property type="entry name" value="RNA_pol_Rpb2_4"/>
    <property type="match status" value="1"/>
</dbReference>
<keyword evidence="3 8" id="KW-0808">Transferase</keyword>
<dbReference type="Pfam" id="PF04560">
    <property type="entry name" value="RNA_pol_Rpb2_7"/>
    <property type="match status" value="1"/>
</dbReference>
<dbReference type="SUPFAM" id="SSF64484">
    <property type="entry name" value="beta and beta-prime subunits of DNA dependent RNA-polymerase"/>
    <property type="match status" value="1"/>
</dbReference>
<evidence type="ECO:0000256" key="1">
    <source>
        <dbReference type="ARBA" id="ARBA00006835"/>
    </source>
</evidence>
<feature type="domain" description="RNA polymerase beta subunit protrusion" evidence="12">
    <location>
        <begin position="6"/>
        <end position="353"/>
    </location>
</feature>
<dbReference type="InterPro" id="IPR007645">
    <property type="entry name" value="RNA_pol_Rpb2_3"/>
</dbReference>
<dbReference type="InterPro" id="IPR015712">
    <property type="entry name" value="DNA-dir_RNA_pol_su2"/>
</dbReference>
<dbReference type="InterPro" id="IPR007646">
    <property type="entry name" value="RNA_pol_Rpb2_4"/>
</dbReference>
<evidence type="ECO:0000256" key="6">
    <source>
        <dbReference type="ARBA" id="ARBA00023163"/>
    </source>
</evidence>
<dbReference type="Gene3D" id="3.90.1110.10">
    <property type="entry name" value="RNA polymerase Rpb2, domain 2"/>
    <property type="match status" value="1"/>
</dbReference>
<dbReference type="InterPro" id="IPR037034">
    <property type="entry name" value="RNA_pol_Rpb2_2_sf"/>
</dbReference>
<dbReference type="HOGENOM" id="CLU_000524_5_1_1"/>
<evidence type="ECO:0000256" key="5">
    <source>
        <dbReference type="ARBA" id="ARBA00022833"/>
    </source>
</evidence>
<keyword evidence="5" id="KW-0862">Zinc</keyword>
<evidence type="ECO:0000259" key="10">
    <source>
        <dbReference type="Pfam" id="PF04560"/>
    </source>
</evidence>
<feature type="domain" description="RNA polymerase Rpb2" evidence="13">
    <location>
        <begin position="418"/>
        <end position="480"/>
    </location>
</feature>
<comment type="catalytic activity">
    <reaction evidence="8">
        <text>RNA(n) + a ribonucleoside 5'-triphosphate = RNA(n+1) + diphosphate</text>
        <dbReference type="Rhea" id="RHEA:21248"/>
        <dbReference type="Rhea" id="RHEA-COMP:14527"/>
        <dbReference type="Rhea" id="RHEA-COMP:17342"/>
        <dbReference type="ChEBI" id="CHEBI:33019"/>
        <dbReference type="ChEBI" id="CHEBI:61557"/>
        <dbReference type="ChEBI" id="CHEBI:140395"/>
        <dbReference type="EC" id="2.7.7.6"/>
    </reaction>
</comment>
<evidence type="ECO:0000259" key="9">
    <source>
        <dbReference type="Pfam" id="PF00562"/>
    </source>
</evidence>
<feature type="domain" description="DNA-directed RNA polymerase subunit 2 hybrid-binding" evidence="9">
    <location>
        <begin position="780"/>
        <end position="978"/>
    </location>
</feature>
<dbReference type="GO" id="GO:0006351">
    <property type="term" value="P:DNA-templated transcription"/>
    <property type="evidence" value="ECO:0007669"/>
    <property type="project" value="InterPro"/>
</dbReference>
<evidence type="ECO:0000313" key="15">
    <source>
        <dbReference type="EMBL" id="EOB14780.1"/>
    </source>
</evidence>
<dbReference type="FunFam" id="2.40.270.10:FF:000011">
    <property type="entry name" value="DNA-directed RNA polymerase subunit beta"/>
    <property type="match status" value="1"/>
</dbReference>
<dbReference type="Gene3D" id="2.40.270.10">
    <property type="entry name" value="DNA-directed RNA polymerase, subunit 2, domain 6"/>
    <property type="match status" value="2"/>
</dbReference>
<dbReference type="InterPro" id="IPR007120">
    <property type="entry name" value="DNA-dir_RNAP_su2_dom"/>
</dbReference>
<keyword evidence="2 8" id="KW-0240">DNA-directed RNA polymerase</keyword>
<evidence type="ECO:0000256" key="2">
    <source>
        <dbReference type="ARBA" id="ARBA00022478"/>
    </source>
</evidence>